<comment type="function">
    <text evidence="11">DNA-dependent ATPase and 5'-3' DNA helicase. Unwinds D-loops, R-loops, forked DNA and G-quadruplex DNA.</text>
</comment>
<dbReference type="GO" id="GO:0016887">
    <property type="term" value="F:ATP hydrolysis activity"/>
    <property type="evidence" value="ECO:0007669"/>
    <property type="project" value="RHEA"/>
</dbReference>
<evidence type="ECO:0000313" key="13">
    <source>
        <dbReference type="EMBL" id="ABM03919.1"/>
    </source>
</evidence>
<evidence type="ECO:0000256" key="8">
    <source>
        <dbReference type="ARBA" id="ARBA00023014"/>
    </source>
</evidence>
<dbReference type="GO" id="GO:0005524">
    <property type="term" value="F:ATP binding"/>
    <property type="evidence" value="ECO:0007669"/>
    <property type="project" value="UniProtKB-UniRule"/>
</dbReference>
<dbReference type="GO" id="GO:0009432">
    <property type="term" value="P:SOS response"/>
    <property type="evidence" value="ECO:0007669"/>
    <property type="project" value="TreeGrafter"/>
</dbReference>
<evidence type="ECO:0000256" key="4">
    <source>
        <dbReference type="ARBA" id="ARBA00022801"/>
    </source>
</evidence>
<dbReference type="InterPro" id="IPR027417">
    <property type="entry name" value="P-loop_NTPase"/>
</dbReference>
<evidence type="ECO:0000259" key="12">
    <source>
        <dbReference type="PROSITE" id="PS51193"/>
    </source>
</evidence>
<dbReference type="InterPro" id="IPR006555">
    <property type="entry name" value="ATP-dep_Helicase_C"/>
</dbReference>
<evidence type="ECO:0000256" key="10">
    <source>
        <dbReference type="ARBA" id="ARBA00023235"/>
    </source>
</evidence>
<keyword evidence="14" id="KW-1185">Reference proteome</keyword>
<evidence type="ECO:0000256" key="6">
    <source>
        <dbReference type="ARBA" id="ARBA00022840"/>
    </source>
</evidence>
<keyword evidence="3 11" id="KW-0547">Nucleotide-binding</keyword>
<feature type="binding site" evidence="11">
    <location>
        <position position="190"/>
    </location>
    <ligand>
        <name>[4Fe-4S] cluster</name>
        <dbReference type="ChEBI" id="CHEBI:49883"/>
    </ligand>
</feature>
<evidence type="ECO:0000256" key="1">
    <source>
        <dbReference type="ARBA" id="ARBA00022485"/>
    </source>
</evidence>
<keyword evidence="10 11" id="KW-0413">Isomerase</keyword>
<dbReference type="NCBIfam" id="NF008729">
    <property type="entry name" value="PRK11747.1"/>
    <property type="match status" value="1"/>
</dbReference>
<dbReference type="PANTHER" id="PTHR11472:SF59">
    <property type="entry name" value="ATP-DEPENDENT DNA HELICASE DING"/>
    <property type="match status" value="1"/>
</dbReference>
<dbReference type="InterPro" id="IPR045028">
    <property type="entry name" value="DinG/Rad3-like"/>
</dbReference>
<dbReference type="Proteomes" id="UP000000639">
    <property type="component" value="Chromosome"/>
</dbReference>
<dbReference type="InterPro" id="IPR014013">
    <property type="entry name" value="Helic_SF1/SF2_ATP-bd_DinG/Rad3"/>
</dbReference>
<dbReference type="GO" id="GO:0051539">
    <property type="term" value="F:4 iron, 4 sulfur cluster binding"/>
    <property type="evidence" value="ECO:0007669"/>
    <property type="project" value="UniProtKB-UniRule"/>
</dbReference>
<dbReference type="EMBL" id="CP000510">
    <property type="protein sequence ID" value="ABM03919.1"/>
    <property type="molecule type" value="Genomic_DNA"/>
</dbReference>
<dbReference type="KEGG" id="pin:Ping_2178"/>
<dbReference type="InterPro" id="IPR010614">
    <property type="entry name" value="RAD3-like_helicase_DEAD"/>
</dbReference>
<dbReference type="GO" id="GO:0003677">
    <property type="term" value="F:DNA binding"/>
    <property type="evidence" value="ECO:0007669"/>
    <property type="project" value="UniProtKB-UniRule"/>
</dbReference>
<dbReference type="InterPro" id="IPR039000">
    <property type="entry name" value="DinG_proteobact"/>
</dbReference>
<dbReference type="SMART" id="SM00491">
    <property type="entry name" value="HELICc2"/>
    <property type="match status" value="1"/>
</dbReference>
<dbReference type="PANTHER" id="PTHR11472">
    <property type="entry name" value="DNA REPAIR DEAD HELICASE RAD3/XP-D SUBFAMILY MEMBER"/>
    <property type="match status" value="1"/>
</dbReference>
<dbReference type="Pfam" id="PF13307">
    <property type="entry name" value="Helicase_C_2"/>
    <property type="match status" value="1"/>
</dbReference>
<dbReference type="GO" id="GO:0006281">
    <property type="term" value="P:DNA repair"/>
    <property type="evidence" value="ECO:0007669"/>
    <property type="project" value="TreeGrafter"/>
</dbReference>
<comment type="caution">
    <text evidence="11">Lacks conserved residue(s) required for the propagation of feature annotation.</text>
</comment>
<sequence>MLPDSLKIKIRAGYTLITQALPHFSTRKAQNYLVAEIAKVLAGEYDKSRRILVAEAGTGIGKSLAYILAALPVAQHAKKKLIISTATITLQEQLMVKDLPFFLRHSEFKFTFTLAKGRQRYCCEHKLFSTQQGTEQQALFTEKPQAGDQVLLTRLHEAYLAGKWLGDRDSWPTPIPNRVWQQIVSDKFSCKRALANHRQCPFHRARDAINKADVIVVNHALLLADLELGGGIILPEPDNCFYVLDEAHHLPKISRDFSSARASIKGSQDWLKKINQLSQHINKTIKRHTTITPGINMLESAQEIIKELKTVELFFNNNPSYFNESDKYRFALGELPETLHHPACHLKEESKKCLSALNKLSNIISEEIKDGNVKTKDVEPLMIELGFFQQRIENMQTLWVMLTREKTTKQAPIAAWAEREKAEIYLNASPIEVGGILEKIFWSQAAGIILCSATLTSLNNFEYFKRQSGLKSNDGTQYLRLKSPFNYPAIPLIIADMESDPTQAGFDDELIEKIENYLRDNEGNLVLFASYWQMNLVADKLNKKYQEALLIQGVLSRSKLIKTHKQRCDQGKTSIIFGTGGLSEGLDLPGHYLTNLIITKLPFAVPNSPVEEAHSEWIKAQGGNPFLQLSIPETSKKLIQSCGRLIRKENDTGRIIILDKRVKTKRYGKGLLDALPPFAIQFEHKH</sequence>
<dbReference type="STRING" id="357804.Ping_2178"/>
<dbReference type="HOGENOM" id="CLU_012117_4_1_6"/>
<evidence type="ECO:0000256" key="3">
    <source>
        <dbReference type="ARBA" id="ARBA00022741"/>
    </source>
</evidence>
<evidence type="ECO:0000256" key="2">
    <source>
        <dbReference type="ARBA" id="ARBA00022723"/>
    </source>
</evidence>
<dbReference type="RefSeq" id="WP_011770479.1">
    <property type="nucleotide sequence ID" value="NC_008709.1"/>
</dbReference>
<dbReference type="AlphaFoldDB" id="A1SWQ4"/>
<comment type="cofactor">
    <cofactor evidence="11">
        <name>[4Fe-4S] cluster</name>
        <dbReference type="ChEBI" id="CHEBI:49883"/>
    </cofactor>
    <text evidence="11">Binds 1 [4Fe-4S] cluster.</text>
</comment>
<dbReference type="PROSITE" id="PS51193">
    <property type="entry name" value="HELICASE_ATP_BIND_2"/>
    <property type="match status" value="1"/>
</dbReference>
<keyword evidence="7 11" id="KW-0408">Iron</keyword>
<feature type="binding site" evidence="11">
    <location>
        <position position="200"/>
    </location>
    <ligand>
        <name>[4Fe-4S] cluster</name>
        <dbReference type="ChEBI" id="CHEBI:49883"/>
    </ligand>
</feature>
<feature type="domain" description="Helicase ATP-binding" evidence="12">
    <location>
        <begin position="16"/>
        <end position="298"/>
    </location>
</feature>
<keyword evidence="4 11" id="KW-0378">Hydrolase</keyword>
<evidence type="ECO:0000256" key="9">
    <source>
        <dbReference type="ARBA" id="ARBA00023125"/>
    </source>
</evidence>
<dbReference type="GO" id="GO:0033677">
    <property type="term" value="F:DNA/RNA helicase activity"/>
    <property type="evidence" value="ECO:0007669"/>
    <property type="project" value="TreeGrafter"/>
</dbReference>
<dbReference type="GO" id="GO:0043139">
    <property type="term" value="F:5'-3' DNA helicase activity"/>
    <property type="evidence" value="ECO:0007669"/>
    <property type="project" value="UniProtKB-UniRule"/>
</dbReference>
<name>A1SWQ4_PSYIN</name>
<keyword evidence="6 11" id="KW-0067">ATP-binding</keyword>
<organism evidence="13 14">
    <name type="scientific">Psychromonas ingrahamii (strain DSM 17664 / CCUG 51855 / 37)</name>
    <dbReference type="NCBI Taxonomy" id="357804"/>
    <lineage>
        <taxon>Bacteria</taxon>
        <taxon>Pseudomonadati</taxon>
        <taxon>Pseudomonadota</taxon>
        <taxon>Gammaproteobacteria</taxon>
        <taxon>Alteromonadales</taxon>
        <taxon>Psychromonadaceae</taxon>
        <taxon>Psychromonas</taxon>
    </lineage>
</organism>
<gene>
    <name evidence="11" type="primary">dinG</name>
    <name evidence="13" type="ordered locus">Ping_2178</name>
</gene>
<evidence type="ECO:0000256" key="11">
    <source>
        <dbReference type="HAMAP-Rule" id="MF_02205"/>
    </source>
</evidence>
<keyword evidence="2 11" id="KW-0479">Metal-binding</keyword>
<evidence type="ECO:0000256" key="7">
    <source>
        <dbReference type="ARBA" id="ARBA00023004"/>
    </source>
</evidence>
<comment type="similarity">
    <text evidence="11">Belongs to the helicase family. DinG subfamily. Type 1 sub-subfamily.</text>
</comment>
<protein>
    <recommendedName>
        <fullName evidence="11">ATP-dependent DNA helicase DinG</fullName>
        <ecNumber evidence="11">5.6.2.3</ecNumber>
    </recommendedName>
    <alternativeName>
        <fullName evidence="11">DNA 5'-3' helicase DinG</fullName>
    </alternativeName>
</protein>
<keyword evidence="9 11" id="KW-0238">DNA-binding</keyword>
<dbReference type="Pfam" id="PF06733">
    <property type="entry name" value="DEAD_2"/>
    <property type="match status" value="1"/>
</dbReference>
<dbReference type="Gene3D" id="3.40.50.300">
    <property type="entry name" value="P-loop containing nucleotide triphosphate hydrolases"/>
    <property type="match status" value="2"/>
</dbReference>
<proteinExistence type="inferred from homology"/>
<dbReference type="HAMAP" id="MF_02205">
    <property type="entry name" value="DinG_proteobact"/>
    <property type="match status" value="1"/>
</dbReference>
<evidence type="ECO:0000256" key="5">
    <source>
        <dbReference type="ARBA" id="ARBA00022806"/>
    </source>
</evidence>
<keyword evidence="5 11" id="KW-0347">Helicase</keyword>
<dbReference type="eggNOG" id="COG1199">
    <property type="taxonomic scope" value="Bacteria"/>
</dbReference>
<dbReference type="GO" id="GO:0046872">
    <property type="term" value="F:metal ion binding"/>
    <property type="evidence" value="ECO:0007669"/>
    <property type="project" value="UniProtKB-KW"/>
</dbReference>
<dbReference type="SUPFAM" id="SSF52540">
    <property type="entry name" value="P-loop containing nucleoside triphosphate hydrolases"/>
    <property type="match status" value="1"/>
</dbReference>
<keyword evidence="1 11" id="KW-0004">4Fe-4S</keyword>
<reference evidence="13 14" key="1">
    <citation type="submission" date="2007-01" db="EMBL/GenBank/DDBJ databases">
        <title>Complete sequence of Psychromonas ingrahamii 37.</title>
        <authorList>
            <consortium name="US DOE Joint Genome Institute"/>
            <person name="Copeland A."/>
            <person name="Lucas S."/>
            <person name="Lapidus A."/>
            <person name="Barry K."/>
            <person name="Detter J.C."/>
            <person name="Glavina del Rio T."/>
            <person name="Hammon N."/>
            <person name="Israni S."/>
            <person name="Dalin E."/>
            <person name="Tice H."/>
            <person name="Pitluck S."/>
            <person name="Thompson L.S."/>
            <person name="Brettin T."/>
            <person name="Bruce D."/>
            <person name="Han C."/>
            <person name="Tapia R."/>
            <person name="Schmutz J."/>
            <person name="Larimer F."/>
            <person name="Land M."/>
            <person name="Hauser L."/>
            <person name="Kyrpides N."/>
            <person name="Ivanova N."/>
            <person name="Staley J."/>
            <person name="Richardson P."/>
        </authorList>
    </citation>
    <scope>NUCLEOTIDE SEQUENCE [LARGE SCALE GENOMIC DNA]</scope>
    <source>
        <strain evidence="13 14">37</strain>
    </source>
</reference>
<dbReference type="EC" id="5.6.2.3" evidence="11"/>
<evidence type="ECO:0000313" key="14">
    <source>
        <dbReference type="Proteomes" id="UP000000639"/>
    </source>
</evidence>
<dbReference type="OrthoDB" id="9805194at2"/>
<keyword evidence="8 11" id="KW-0411">Iron-sulfur</keyword>
<comment type="catalytic activity">
    <reaction evidence="11">
        <text>ATP + H2O = ADP + phosphate + H(+)</text>
        <dbReference type="Rhea" id="RHEA:13065"/>
        <dbReference type="ChEBI" id="CHEBI:15377"/>
        <dbReference type="ChEBI" id="CHEBI:15378"/>
        <dbReference type="ChEBI" id="CHEBI:30616"/>
        <dbReference type="ChEBI" id="CHEBI:43474"/>
        <dbReference type="ChEBI" id="CHEBI:456216"/>
        <dbReference type="EC" id="5.6.2.3"/>
    </reaction>
</comment>
<feature type="binding site" evidence="11">
    <location>
        <position position="123"/>
    </location>
    <ligand>
        <name>[4Fe-4S] cluster</name>
        <dbReference type="ChEBI" id="CHEBI:49883"/>
    </ligand>
</feature>
<accession>A1SWQ4</accession>